<feature type="compositionally biased region" description="Low complexity" evidence="1">
    <location>
        <begin position="97"/>
        <end position="114"/>
    </location>
</feature>
<feature type="compositionally biased region" description="Low complexity" evidence="1">
    <location>
        <begin position="160"/>
        <end position="171"/>
    </location>
</feature>
<evidence type="ECO:0000313" key="2">
    <source>
        <dbReference type="EMBL" id="GAA0616557.1"/>
    </source>
</evidence>
<dbReference type="InterPro" id="IPR036388">
    <property type="entry name" value="WH-like_DNA-bd_sf"/>
</dbReference>
<gene>
    <name evidence="2" type="ORF">GCM10010394_53320</name>
</gene>
<evidence type="ECO:0000256" key="1">
    <source>
        <dbReference type="SAM" id="MobiDB-lite"/>
    </source>
</evidence>
<name>A0ABN1GQI7_9ACTN</name>
<reference evidence="2 3" key="1">
    <citation type="journal article" date="2019" name="Int. J. Syst. Evol. Microbiol.">
        <title>The Global Catalogue of Microorganisms (GCM) 10K type strain sequencing project: providing services to taxonomists for standard genome sequencing and annotation.</title>
        <authorList>
            <consortium name="The Broad Institute Genomics Platform"/>
            <consortium name="The Broad Institute Genome Sequencing Center for Infectious Disease"/>
            <person name="Wu L."/>
            <person name="Ma J."/>
        </authorList>
    </citation>
    <scope>NUCLEOTIDE SEQUENCE [LARGE SCALE GENOMIC DNA]</scope>
    <source>
        <strain evidence="2 3">JCM 5067</strain>
    </source>
</reference>
<accession>A0ABN1GQI7</accession>
<dbReference type="InterPro" id="IPR036390">
    <property type="entry name" value="WH_DNA-bd_sf"/>
</dbReference>
<organism evidence="2 3">
    <name type="scientific">Streptomyces crystallinus</name>
    <dbReference type="NCBI Taxonomy" id="68191"/>
    <lineage>
        <taxon>Bacteria</taxon>
        <taxon>Bacillati</taxon>
        <taxon>Actinomycetota</taxon>
        <taxon>Actinomycetes</taxon>
        <taxon>Kitasatosporales</taxon>
        <taxon>Streptomycetaceae</taxon>
        <taxon>Streptomyces</taxon>
    </lineage>
</organism>
<protein>
    <submittedName>
        <fullName evidence="2">Helix-turn-helix domain-containing protein</fullName>
    </submittedName>
</protein>
<sequence length="301" mass="32300">MRHRQGDRFTVVGNHLSQHPDLSATAIGVAVYIQSLPDGASVTAKALTSRFREGETTIRRALNELEAAGYLERQVVRLDNGRLATRTLFYDKPGCGQLQAPEAPQRQQPTRPTPVTGGEGDIRPRPATGPMESPPPPPVALKEPPDPPPAADTTCGVLGPRQPASAAPRPAACVTPATPAWSPAMGVLAGLRAVDPRLLLSERDMEHLAAAVEEWLDRGVPPAQITRAVTESLPRDHIRWPARFLAHRLTTLLPPPLPAGPQPYDLAPLETCDGCERAFRTRTAGEMCADCRRPGPSGEAP</sequence>
<dbReference type="Gene3D" id="1.10.10.10">
    <property type="entry name" value="Winged helix-like DNA-binding domain superfamily/Winged helix DNA-binding domain"/>
    <property type="match status" value="1"/>
</dbReference>
<proteinExistence type="predicted"/>
<feature type="region of interest" description="Disordered" evidence="1">
    <location>
        <begin position="94"/>
        <end position="171"/>
    </location>
</feature>
<dbReference type="Proteomes" id="UP001500668">
    <property type="component" value="Unassembled WGS sequence"/>
</dbReference>
<comment type="caution">
    <text evidence="2">The sequence shown here is derived from an EMBL/GenBank/DDBJ whole genome shotgun (WGS) entry which is preliminary data.</text>
</comment>
<dbReference type="EMBL" id="BAAACA010000038">
    <property type="protein sequence ID" value="GAA0616557.1"/>
    <property type="molecule type" value="Genomic_DNA"/>
</dbReference>
<keyword evidence="3" id="KW-1185">Reference proteome</keyword>
<dbReference type="SUPFAM" id="SSF46785">
    <property type="entry name" value="Winged helix' DNA-binding domain"/>
    <property type="match status" value="1"/>
</dbReference>
<evidence type="ECO:0000313" key="3">
    <source>
        <dbReference type="Proteomes" id="UP001500668"/>
    </source>
</evidence>